<dbReference type="GO" id="GO:0046872">
    <property type="term" value="F:metal ion binding"/>
    <property type="evidence" value="ECO:0007669"/>
    <property type="project" value="UniProtKB-KW"/>
</dbReference>
<keyword evidence="3" id="KW-0479">Metal-binding</keyword>
<dbReference type="CDD" id="cd01335">
    <property type="entry name" value="Radical_SAM"/>
    <property type="match status" value="1"/>
</dbReference>
<dbReference type="SUPFAM" id="SSF102114">
    <property type="entry name" value="Radical SAM enzymes"/>
    <property type="match status" value="1"/>
</dbReference>
<sequence>MEEFASMSNQTTQFPTDACIILTYRCQMRCQMCNIWQNPSDPAREITAEELKILPAGFEFINLTGGEPFLRDDLEEIISVLSPKAKRIVVSTSGWHYERILRTVPRFKNVGVRVSIEGLSRKNDELRGRDGGFDRGVKTLLGLKRAGVKDIGFGITVSNHNSEDMLWLYELGKSMGLEFATAAFHNSYYFHKDDNKITNVEEVCENFRNLANMQMRENSPKSWFRALFNLGMIRYINREKRMLPCEAGTMNFFIDPYGEVYPCNGLEEKYWKESMGNIRQAGSFDSIWLSEKADQVRTRVRTCPKNCWMVGTASPVMHKYVKKIAPWILKNKVKCLLGRPIDGHAPFFDVGQDPRQGDLRKSG</sequence>
<dbReference type="InterPro" id="IPR007197">
    <property type="entry name" value="rSAM"/>
</dbReference>
<dbReference type="InterPro" id="IPR013785">
    <property type="entry name" value="Aldolase_TIM"/>
</dbReference>
<keyword evidence="5" id="KW-0411">Iron-sulfur</keyword>
<dbReference type="EMBL" id="CP000859">
    <property type="protein sequence ID" value="ABW67611.1"/>
    <property type="molecule type" value="Genomic_DNA"/>
</dbReference>
<dbReference type="GO" id="GO:0003824">
    <property type="term" value="F:catalytic activity"/>
    <property type="evidence" value="ECO:0007669"/>
    <property type="project" value="InterPro"/>
</dbReference>
<dbReference type="HOGENOM" id="CLU_009273_4_5_7"/>
<name>A9A0Y6_DESOH</name>
<dbReference type="AlphaFoldDB" id="A9A0Y6"/>
<accession>A9A0Y6</accession>
<dbReference type="PANTHER" id="PTHR11228:SF7">
    <property type="entry name" value="PQQA PEPTIDE CYCLASE"/>
    <property type="match status" value="1"/>
</dbReference>
<keyword evidence="9" id="KW-1185">Reference proteome</keyword>
<dbReference type="Pfam" id="PF13186">
    <property type="entry name" value="SPASM"/>
    <property type="match status" value="1"/>
</dbReference>
<dbReference type="SFLD" id="SFLDG01067">
    <property type="entry name" value="SPASM/twitch_domain_containing"/>
    <property type="match status" value="1"/>
</dbReference>
<evidence type="ECO:0000256" key="5">
    <source>
        <dbReference type="ARBA" id="ARBA00023014"/>
    </source>
</evidence>
<dbReference type="InterPro" id="IPR050377">
    <property type="entry name" value="Radical_SAM_PqqE_MftC-like"/>
</dbReference>
<comment type="cofactor">
    <cofactor evidence="1">
        <name>[4Fe-4S] cluster</name>
        <dbReference type="ChEBI" id="CHEBI:49883"/>
    </cofactor>
</comment>
<gene>
    <name evidence="8" type="ordered locus">Dole_1807</name>
</gene>
<evidence type="ECO:0000313" key="8">
    <source>
        <dbReference type="EMBL" id="ABW67611.1"/>
    </source>
</evidence>
<dbReference type="InterPro" id="IPR023885">
    <property type="entry name" value="4Fe4S-binding_SPASM_dom"/>
</dbReference>
<dbReference type="Proteomes" id="UP000008561">
    <property type="component" value="Chromosome"/>
</dbReference>
<keyword evidence="2" id="KW-0949">S-adenosyl-L-methionine</keyword>
<feature type="domain" description="4Fe4S-binding SPASM" evidence="7">
    <location>
        <begin position="245"/>
        <end position="307"/>
    </location>
</feature>
<proteinExistence type="predicted"/>
<dbReference type="KEGG" id="dol:Dole_1807"/>
<reference evidence="8 9" key="1">
    <citation type="submission" date="2007-10" db="EMBL/GenBank/DDBJ databases">
        <title>Complete sequence of Desulfococcus oleovorans Hxd3.</title>
        <authorList>
            <consortium name="US DOE Joint Genome Institute"/>
            <person name="Copeland A."/>
            <person name="Lucas S."/>
            <person name="Lapidus A."/>
            <person name="Barry K."/>
            <person name="Glavina del Rio T."/>
            <person name="Dalin E."/>
            <person name="Tice H."/>
            <person name="Pitluck S."/>
            <person name="Kiss H."/>
            <person name="Brettin T."/>
            <person name="Bruce D."/>
            <person name="Detter J.C."/>
            <person name="Han C."/>
            <person name="Schmutz J."/>
            <person name="Larimer F."/>
            <person name="Land M."/>
            <person name="Hauser L."/>
            <person name="Kyrpides N."/>
            <person name="Kim E."/>
            <person name="Wawrik B."/>
            <person name="Richardson P."/>
        </authorList>
    </citation>
    <scope>NUCLEOTIDE SEQUENCE [LARGE SCALE GENOMIC DNA]</scope>
    <source>
        <strain evidence="9">DSM 6200 / JCM 39069 / Hxd3</strain>
    </source>
</reference>
<evidence type="ECO:0000313" key="9">
    <source>
        <dbReference type="Proteomes" id="UP000008561"/>
    </source>
</evidence>
<evidence type="ECO:0000256" key="1">
    <source>
        <dbReference type="ARBA" id="ARBA00001966"/>
    </source>
</evidence>
<dbReference type="SFLD" id="SFLDS00029">
    <property type="entry name" value="Radical_SAM"/>
    <property type="match status" value="1"/>
</dbReference>
<evidence type="ECO:0000259" key="7">
    <source>
        <dbReference type="Pfam" id="PF13186"/>
    </source>
</evidence>
<dbReference type="CDD" id="cd21109">
    <property type="entry name" value="SPASM"/>
    <property type="match status" value="1"/>
</dbReference>
<protein>
    <submittedName>
        <fullName evidence="8">Radical SAM domain protein</fullName>
    </submittedName>
</protein>
<dbReference type="PANTHER" id="PTHR11228">
    <property type="entry name" value="RADICAL SAM DOMAIN PROTEIN"/>
    <property type="match status" value="1"/>
</dbReference>
<feature type="domain" description="Radical SAM core" evidence="6">
    <location>
        <begin position="20"/>
        <end position="165"/>
    </location>
</feature>
<dbReference type="Gene3D" id="3.20.20.70">
    <property type="entry name" value="Aldolase class I"/>
    <property type="match status" value="1"/>
</dbReference>
<dbReference type="STRING" id="96561.Dole_1807"/>
<dbReference type="Pfam" id="PF04055">
    <property type="entry name" value="Radical_SAM"/>
    <property type="match status" value="1"/>
</dbReference>
<keyword evidence="4" id="KW-0408">Iron</keyword>
<dbReference type="InterPro" id="IPR058240">
    <property type="entry name" value="rSAM_sf"/>
</dbReference>
<organism evidence="8 9">
    <name type="scientific">Desulfosudis oleivorans (strain DSM 6200 / JCM 39069 / Hxd3)</name>
    <name type="common">Desulfococcus oleovorans</name>
    <dbReference type="NCBI Taxonomy" id="96561"/>
    <lineage>
        <taxon>Bacteria</taxon>
        <taxon>Pseudomonadati</taxon>
        <taxon>Thermodesulfobacteriota</taxon>
        <taxon>Desulfobacteria</taxon>
        <taxon>Desulfobacterales</taxon>
        <taxon>Desulfosudaceae</taxon>
        <taxon>Desulfosudis</taxon>
    </lineage>
</organism>
<evidence type="ECO:0000256" key="2">
    <source>
        <dbReference type="ARBA" id="ARBA00022691"/>
    </source>
</evidence>
<evidence type="ECO:0000259" key="6">
    <source>
        <dbReference type="Pfam" id="PF04055"/>
    </source>
</evidence>
<dbReference type="GO" id="GO:0051536">
    <property type="term" value="F:iron-sulfur cluster binding"/>
    <property type="evidence" value="ECO:0007669"/>
    <property type="project" value="UniProtKB-KW"/>
</dbReference>
<dbReference type="eggNOG" id="COG0535">
    <property type="taxonomic scope" value="Bacteria"/>
</dbReference>
<evidence type="ECO:0000256" key="4">
    <source>
        <dbReference type="ARBA" id="ARBA00023004"/>
    </source>
</evidence>
<evidence type="ECO:0000256" key="3">
    <source>
        <dbReference type="ARBA" id="ARBA00022723"/>
    </source>
</evidence>